<dbReference type="PROSITE" id="PS51819">
    <property type="entry name" value="VOC"/>
    <property type="match status" value="1"/>
</dbReference>
<keyword evidence="3" id="KW-1185">Reference proteome</keyword>
<dbReference type="InterPro" id="IPR041581">
    <property type="entry name" value="Glyoxalase_6"/>
</dbReference>
<comment type="caution">
    <text evidence="2">The sequence shown here is derived from an EMBL/GenBank/DDBJ whole genome shotgun (WGS) entry which is preliminary data.</text>
</comment>
<dbReference type="Proteomes" id="UP000321720">
    <property type="component" value="Unassembled WGS sequence"/>
</dbReference>
<organism evidence="2 3">
    <name type="scientific">Cellulomonas composti</name>
    <dbReference type="NCBI Taxonomy" id="266130"/>
    <lineage>
        <taxon>Bacteria</taxon>
        <taxon>Bacillati</taxon>
        <taxon>Actinomycetota</taxon>
        <taxon>Actinomycetes</taxon>
        <taxon>Micrococcales</taxon>
        <taxon>Cellulomonadaceae</taxon>
        <taxon>Cellulomonas</taxon>
    </lineage>
</organism>
<feature type="domain" description="VOC" evidence="1">
    <location>
        <begin position="19"/>
        <end position="136"/>
    </location>
</feature>
<evidence type="ECO:0000259" key="1">
    <source>
        <dbReference type="PROSITE" id="PS51819"/>
    </source>
</evidence>
<gene>
    <name evidence="2" type="ORF">CCO02nite_02730</name>
</gene>
<name>A0A511J6J6_9CELL</name>
<dbReference type="Gene3D" id="3.10.180.10">
    <property type="entry name" value="2,3-Dihydroxybiphenyl 1,2-Dioxygenase, domain 1"/>
    <property type="match status" value="1"/>
</dbReference>
<dbReference type="RefSeq" id="WP_186812539.1">
    <property type="nucleotide sequence ID" value="NZ_BJWG01000001.1"/>
</dbReference>
<dbReference type="PANTHER" id="PTHR35908:SF1">
    <property type="entry name" value="CONSERVED PROTEIN"/>
    <property type="match status" value="1"/>
</dbReference>
<dbReference type="AlphaFoldDB" id="A0A511J6J6"/>
<dbReference type="Pfam" id="PF18029">
    <property type="entry name" value="Glyoxalase_6"/>
    <property type="match status" value="1"/>
</dbReference>
<dbReference type="InterPro" id="IPR037523">
    <property type="entry name" value="VOC_core"/>
</dbReference>
<accession>A0A511J6J6</accession>
<protein>
    <submittedName>
        <fullName evidence="2">Glyoxalase</fullName>
    </submittedName>
</protein>
<dbReference type="CDD" id="cd06587">
    <property type="entry name" value="VOC"/>
    <property type="match status" value="1"/>
</dbReference>
<evidence type="ECO:0000313" key="2">
    <source>
        <dbReference type="EMBL" id="GEL93615.1"/>
    </source>
</evidence>
<dbReference type="PANTHER" id="PTHR35908">
    <property type="entry name" value="HYPOTHETICAL FUSION PROTEIN"/>
    <property type="match status" value="1"/>
</dbReference>
<dbReference type="InterPro" id="IPR029068">
    <property type="entry name" value="Glyas_Bleomycin-R_OHBP_Dase"/>
</dbReference>
<dbReference type="EMBL" id="BJWG01000001">
    <property type="protein sequence ID" value="GEL93615.1"/>
    <property type="molecule type" value="Genomic_DNA"/>
</dbReference>
<proteinExistence type="predicted"/>
<evidence type="ECO:0000313" key="3">
    <source>
        <dbReference type="Proteomes" id="UP000321720"/>
    </source>
</evidence>
<reference evidence="2 3" key="1">
    <citation type="submission" date="2019-07" db="EMBL/GenBank/DDBJ databases">
        <title>Whole genome shotgun sequence of Cellulomonas composti NBRC 100758.</title>
        <authorList>
            <person name="Hosoyama A."/>
            <person name="Uohara A."/>
            <person name="Ohji S."/>
            <person name="Ichikawa N."/>
        </authorList>
    </citation>
    <scope>NUCLEOTIDE SEQUENCE [LARGE SCALE GENOMIC DNA]</scope>
    <source>
        <strain evidence="2 3">NBRC 100758</strain>
    </source>
</reference>
<dbReference type="SUPFAM" id="SSF54593">
    <property type="entry name" value="Glyoxalase/Bleomycin resistance protein/Dihydroxybiphenyl dioxygenase"/>
    <property type="match status" value="1"/>
</dbReference>
<sequence length="136" mass="14863">MTTPLPEAVTTRSAGFDVMLANTVLECRDAGALADFYRRLLGWRLLVDEGDWAILRPPGGGSGISFSSDPSYEPPVWPATADHQQMQLHLDFWVDDLGAGVAHALATGARLADFQPQEHVRVLLDPAGHPFCFFDD</sequence>